<dbReference type="AlphaFoldDB" id="A0A340XNL6"/>
<proteinExistence type="predicted"/>
<dbReference type="InterPro" id="IPR029307">
    <property type="entry name" value="INT_SG_DDX_CT_C"/>
</dbReference>
<sequence>MAEIGNHSAPYGIKWYVTVTHDVHEKMEHGQISPDGFLSNSAAPELMNMAGDGIPPDQVDSLSDDFTSLRKDDLMHSPGSNALVGGTKNCSVSVDDRKVSVTSALETGPNTSQITPAMAQGINADIKHQLMKEVRKFGRKYERIFTLLEGVQGPLAVRRQFIEFTIKEAARFKRRVLIQYLEKVLEKTECHHLLNNVNHINSRS</sequence>
<gene>
    <name evidence="3" type="primary">LOC103070659</name>
</gene>
<dbReference type="STRING" id="118797.A0A340XNL6"/>
<evidence type="ECO:0000313" key="2">
    <source>
        <dbReference type="Proteomes" id="UP000265300"/>
    </source>
</evidence>
<dbReference type="OrthoDB" id="9634952at2759"/>
<dbReference type="GO" id="GO:0034472">
    <property type="term" value="P:snRNA 3'-end processing"/>
    <property type="evidence" value="ECO:0007669"/>
    <property type="project" value="TreeGrafter"/>
</dbReference>
<organism evidence="2 3">
    <name type="scientific">Lipotes vexillifer</name>
    <name type="common">Yangtze river dolphin</name>
    <dbReference type="NCBI Taxonomy" id="118797"/>
    <lineage>
        <taxon>Eukaryota</taxon>
        <taxon>Metazoa</taxon>
        <taxon>Chordata</taxon>
        <taxon>Craniata</taxon>
        <taxon>Vertebrata</taxon>
        <taxon>Euteleostomi</taxon>
        <taxon>Mammalia</taxon>
        <taxon>Eutheria</taxon>
        <taxon>Laurasiatheria</taxon>
        <taxon>Artiodactyla</taxon>
        <taxon>Whippomorpha</taxon>
        <taxon>Cetacea</taxon>
        <taxon>Odontoceti</taxon>
        <taxon>Lipotidae</taxon>
        <taxon>Lipotes</taxon>
    </lineage>
</organism>
<evidence type="ECO:0000259" key="1">
    <source>
        <dbReference type="Pfam" id="PF15300"/>
    </source>
</evidence>
<dbReference type="PANTHER" id="PTHR12957:SF22">
    <property type="entry name" value="INTEGRATOR COMPLEX SUBUNIT 6-LIKE"/>
    <property type="match status" value="1"/>
</dbReference>
<reference evidence="3" key="1">
    <citation type="submission" date="2025-08" db="UniProtKB">
        <authorList>
            <consortium name="RefSeq"/>
        </authorList>
    </citation>
    <scope>IDENTIFICATION</scope>
</reference>
<feature type="domain" description="INTS6/SAGE1/DDX26B/CT45 C-terminal" evidence="1">
    <location>
        <begin position="122"/>
        <end position="183"/>
    </location>
</feature>
<accession>A0A340XNL6</accession>
<evidence type="ECO:0000313" key="3">
    <source>
        <dbReference type="RefSeq" id="XP_007462976.1"/>
    </source>
</evidence>
<dbReference type="KEGG" id="lve:103070659"/>
<dbReference type="Pfam" id="PF15300">
    <property type="entry name" value="INT_SG_DDX_CT_C"/>
    <property type="match status" value="1"/>
</dbReference>
<dbReference type="InParanoid" id="A0A340XNL6"/>
<dbReference type="InterPro" id="IPR051113">
    <property type="entry name" value="Integrator_subunit6"/>
</dbReference>
<protein>
    <submittedName>
        <fullName evidence="3">Protein DDX26B-like</fullName>
    </submittedName>
</protein>
<dbReference type="Proteomes" id="UP000265300">
    <property type="component" value="Unplaced"/>
</dbReference>
<dbReference type="GO" id="GO:0032039">
    <property type="term" value="C:integrator complex"/>
    <property type="evidence" value="ECO:0007669"/>
    <property type="project" value="TreeGrafter"/>
</dbReference>
<dbReference type="GeneID" id="103070659"/>
<keyword evidence="2" id="KW-1185">Reference proteome</keyword>
<dbReference type="PANTHER" id="PTHR12957">
    <property type="entry name" value="DEAD/H BOX POLYPEPTIDE 26/DICE1-RELATED"/>
    <property type="match status" value="1"/>
</dbReference>
<name>A0A340XNL6_LIPVE</name>
<dbReference type="RefSeq" id="XP_007462976.1">
    <property type="nucleotide sequence ID" value="XM_007462914.1"/>
</dbReference>